<dbReference type="KEGG" id="pbo:PACID_02940"/>
<organism evidence="2 3">
    <name type="scientific">Acidipropionibacterium acidipropionici (strain ATCC 4875 / DSM 20272 / JCM 6432 / NBRC 12425 / NCIMB 8070 / 4)</name>
    <name type="common">Propionibacterium acidipropionici</name>
    <dbReference type="NCBI Taxonomy" id="1171373"/>
    <lineage>
        <taxon>Bacteria</taxon>
        <taxon>Bacillati</taxon>
        <taxon>Actinomycetota</taxon>
        <taxon>Actinomycetes</taxon>
        <taxon>Propionibacteriales</taxon>
        <taxon>Propionibacteriaceae</taxon>
        <taxon>Acidipropionibacterium</taxon>
    </lineage>
</organism>
<name>K7RTA9_ACIA4</name>
<dbReference type="EMBL" id="CP003493">
    <property type="protein sequence ID" value="AFV88143.1"/>
    <property type="molecule type" value="Genomic_DNA"/>
</dbReference>
<proteinExistence type="predicted"/>
<gene>
    <name evidence="2" type="ordered locus">PACID_02940</name>
</gene>
<dbReference type="AlphaFoldDB" id="K7RTA9"/>
<dbReference type="HOGENOM" id="CLU_3010605_0_0_11"/>
<dbReference type="PATRIC" id="fig|1171373.8.peg.294"/>
<sequence length="56" mass="5662">MGTGWESLDLAGDERGPVLGEVVGEISPNTPSRRPSGLKDGVLGGDPPQGGHRVPG</sequence>
<reference evidence="2 3" key="1">
    <citation type="journal article" date="2012" name="BMC Genomics">
        <title>The genome sequence of Propionibacterium acidipropionici provides insights into its biotechnological and industrial potential.</title>
        <authorList>
            <person name="Parizzi L.P."/>
            <person name="Grassi M.C."/>
            <person name="Llerena L.A."/>
            <person name="Carazzolle M.F."/>
            <person name="Queiroz V.L."/>
            <person name="Lunardi I."/>
            <person name="Zeidler A.F."/>
            <person name="Teixeira P.J."/>
            <person name="Mieczkowski P."/>
            <person name="Rincones J."/>
            <person name="Pereira G.A."/>
        </authorList>
    </citation>
    <scope>NUCLEOTIDE SEQUENCE [LARGE SCALE GENOMIC DNA]</scope>
    <source>
        <strain evidence="3">ATCC 4875 / DSM 20272 / JCM 6432 / NBRC 12425 / NCIMB 8070</strain>
    </source>
</reference>
<dbReference type="Proteomes" id="UP000000214">
    <property type="component" value="Chromosome"/>
</dbReference>
<evidence type="ECO:0000313" key="3">
    <source>
        <dbReference type="Proteomes" id="UP000000214"/>
    </source>
</evidence>
<evidence type="ECO:0000256" key="1">
    <source>
        <dbReference type="SAM" id="MobiDB-lite"/>
    </source>
</evidence>
<accession>K7RTA9</accession>
<feature type="region of interest" description="Disordered" evidence="1">
    <location>
        <begin position="1"/>
        <end position="56"/>
    </location>
</feature>
<evidence type="ECO:0000313" key="2">
    <source>
        <dbReference type="EMBL" id="AFV88143.1"/>
    </source>
</evidence>
<protein>
    <submittedName>
        <fullName evidence="2">Uncharacterized protein</fullName>
    </submittedName>
</protein>